<protein>
    <submittedName>
        <fullName evidence="2">Siderophore ferric iron reductase</fullName>
    </submittedName>
</protein>
<name>A0A1B9NZ57_ALILO</name>
<dbReference type="InterPro" id="IPR024726">
    <property type="entry name" value="FhuF_C"/>
</dbReference>
<dbReference type="InterPro" id="IPR023998">
    <property type="entry name" value="FCR-like"/>
</dbReference>
<dbReference type="RefSeq" id="WP_065611135.1">
    <property type="nucleotide sequence ID" value="NZ_CAWMPN010000009.1"/>
</dbReference>
<gene>
    <name evidence="2" type="ORF">A6E04_12135</name>
</gene>
<accession>A0A1B9NZ57</accession>
<evidence type="ECO:0000259" key="1">
    <source>
        <dbReference type="Pfam" id="PF11575"/>
    </source>
</evidence>
<dbReference type="OrthoDB" id="7942745at2"/>
<evidence type="ECO:0000313" key="2">
    <source>
        <dbReference type="EMBL" id="OCH21286.1"/>
    </source>
</evidence>
<dbReference type="Pfam" id="PF11575">
    <property type="entry name" value="FhuF_C"/>
    <property type="match status" value="1"/>
</dbReference>
<organism evidence="2 3">
    <name type="scientific">Aliivibrio logei</name>
    <name type="common">Vibrio logei</name>
    <dbReference type="NCBI Taxonomy" id="688"/>
    <lineage>
        <taxon>Bacteria</taxon>
        <taxon>Pseudomonadati</taxon>
        <taxon>Pseudomonadota</taxon>
        <taxon>Gammaproteobacteria</taxon>
        <taxon>Vibrionales</taxon>
        <taxon>Vibrionaceae</taxon>
        <taxon>Aliivibrio</taxon>
    </lineage>
</organism>
<evidence type="ECO:0000313" key="3">
    <source>
        <dbReference type="Proteomes" id="UP000093523"/>
    </source>
</evidence>
<dbReference type="GO" id="GO:0051537">
    <property type="term" value="F:2 iron, 2 sulfur cluster binding"/>
    <property type="evidence" value="ECO:0007669"/>
    <property type="project" value="InterPro"/>
</dbReference>
<sequence>MQNNEYFESLFTLSKQVTPYLSGQVADIVLSDSNTDIHISHDNSEVIKALYDRLSESSKEAGNAYWLTRTWDLLCWQPIYLAFISVYQLNAIPDFKNMSQSVQSDFIAGFTFHNVDLTFGSSDEIIPLIGTQLSSLFTSYRESMSEWTRIRPGFTNHLIADGLLNCITKLQVHQPTLSNEYLLAQALLWLNAFGLPSKHLASLKVDLLTNQLKLVRTSCCLVYKCEGRKLCEDCPRHPNNKR</sequence>
<dbReference type="STRING" id="688.A6E04_12135"/>
<dbReference type="EMBL" id="MAJU01000009">
    <property type="protein sequence ID" value="OCH21286.1"/>
    <property type="molecule type" value="Genomic_DNA"/>
</dbReference>
<reference evidence="2 3" key="1">
    <citation type="submission" date="2016-06" db="EMBL/GenBank/DDBJ databases">
        <authorList>
            <person name="Kjaerup R.B."/>
            <person name="Dalgaard T.S."/>
            <person name="Juul-Madsen H.R."/>
        </authorList>
    </citation>
    <scope>NUCLEOTIDE SEQUENCE [LARGE SCALE GENOMIC DNA]</scope>
    <source>
        <strain evidence="2 3">1S159</strain>
    </source>
</reference>
<comment type="caution">
    <text evidence="2">The sequence shown here is derived from an EMBL/GenBank/DDBJ whole genome shotgun (WGS) entry which is preliminary data.</text>
</comment>
<proteinExistence type="predicted"/>
<dbReference type="Proteomes" id="UP000093523">
    <property type="component" value="Unassembled WGS sequence"/>
</dbReference>
<dbReference type="NCBIfam" id="TIGR03950">
    <property type="entry name" value="sidero_Fe_reduc"/>
    <property type="match status" value="1"/>
</dbReference>
<feature type="domain" description="Ferric siderophore reductase C-terminal" evidence="1">
    <location>
        <begin position="216"/>
        <end position="236"/>
    </location>
</feature>
<dbReference type="AlphaFoldDB" id="A0A1B9NZ57"/>